<dbReference type="InterPro" id="IPR003343">
    <property type="entry name" value="Big_2"/>
</dbReference>
<dbReference type="SUPFAM" id="SSF56300">
    <property type="entry name" value="Metallo-dependent phosphatases"/>
    <property type="match status" value="1"/>
</dbReference>
<dbReference type="CDD" id="cd00161">
    <property type="entry name" value="beta-trefoil_Ricin-like"/>
    <property type="match status" value="2"/>
</dbReference>
<dbReference type="Gene3D" id="2.80.10.50">
    <property type="match status" value="1"/>
</dbReference>
<dbReference type="InterPro" id="IPR001119">
    <property type="entry name" value="SLH_dom"/>
</dbReference>
<dbReference type="SUPFAM" id="SSF50370">
    <property type="entry name" value="Ricin B-like lectins"/>
    <property type="match status" value="1"/>
</dbReference>
<comment type="caution">
    <text evidence="4">The sequence shown here is derived from an EMBL/GenBank/DDBJ whole genome shotgun (WGS) entry which is preliminary data.</text>
</comment>
<keyword evidence="2" id="KW-0732">Signal</keyword>
<dbReference type="EMBL" id="JBHUHO010000003">
    <property type="protein sequence ID" value="MFD2114298.1"/>
    <property type="molecule type" value="Genomic_DNA"/>
</dbReference>
<keyword evidence="5" id="KW-1185">Reference proteome</keyword>
<dbReference type="Pfam" id="PF00395">
    <property type="entry name" value="SLH"/>
    <property type="match status" value="3"/>
</dbReference>
<dbReference type="Proteomes" id="UP001597362">
    <property type="component" value="Unassembled WGS sequence"/>
</dbReference>
<evidence type="ECO:0000313" key="5">
    <source>
        <dbReference type="Proteomes" id="UP001597362"/>
    </source>
</evidence>
<organism evidence="4 5">
    <name type="scientific">Paenibacillus yanchengensis</name>
    <dbReference type="NCBI Taxonomy" id="2035833"/>
    <lineage>
        <taxon>Bacteria</taxon>
        <taxon>Bacillati</taxon>
        <taxon>Bacillota</taxon>
        <taxon>Bacilli</taxon>
        <taxon>Bacillales</taxon>
        <taxon>Paenibacillaceae</taxon>
        <taxon>Paenibacillus</taxon>
    </lineage>
</organism>
<feature type="chain" id="PRO_5045458426" evidence="2">
    <location>
        <begin position="29"/>
        <end position="1528"/>
    </location>
</feature>
<dbReference type="SMART" id="SM00635">
    <property type="entry name" value="BID_2"/>
    <property type="match status" value="5"/>
</dbReference>
<dbReference type="Gene3D" id="3.60.21.10">
    <property type="match status" value="1"/>
</dbReference>
<feature type="compositionally biased region" description="Acidic residues" evidence="1">
    <location>
        <begin position="1327"/>
        <end position="1338"/>
    </location>
</feature>
<reference evidence="5" key="1">
    <citation type="journal article" date="2019" name="Int. J. Syst. Evol. Microbiol.">
        <title>The Global Catalogue of Microorganisms (GCM) 10K type strain sequencing project: providing services to taxonomists for standard genome sequencing and annotation.</title>
        <authorList>
            <consortium name="The Broad Institute Genomics Platform"/>
            <consortium name="The Broad Institute Genome Sequencing Center for Infectious Disease"/>
            <person name="Wu L."/>
            <person name="Ma J."/>
        </authorList>
    </citation>
    <scope>NUCLEOTIDE SEQUENCE [LARGE SCALE GENOMIC DNA]</scope>
    <source>
        <strain evidence="5">GH52</strain>
    </source>
</reference>
<dbReference type="Gene3D" id="2.60.40.1080">
    <property type="match status" value="5"/>
</dbReference>
<protein>
    <submittedName>
        <fullName evidence="4">Ig-like domain-containing protein</fullName>
    </submittedName>
</protein>
<dbReference type="Gene3D" id="2.60.120.200">
    <property type="match status" value="1"/>
</dbReference>
<feature type="domain" description="SLH" evidence="3">
    <location>
        <begin position="1349"/>
        <end position="1411"/>
    </location>
</feature>
<dbReference type="Pfam" id="PF02368">
    <property type="entry name" value="Big_2"/>
    <property type="match status" value="4"/>
</dbReference>
<dbReference type="PANTHER" id="PTHR43143:SF5">
    <property type="entry name" value="SECRETED PROTEIN"/>
    <property type="match status" value="1"/>
</dbReference>
<dbReference type="Gene3D" id="2.60.120.260">
    <property type="entry name" value="Galactose-binding domain-like"/>
    <property type="match status" value="1"/>
</dbReference>
<feature type="region of interest" description="Disordered" evidence="1">
    <location>
        <begin position="1306"/>
        <end position="1351"/>
    </location>
</feature>
<sequence>MKLAKKIAVFCLAIMLITSSLGVVQTHASNENEFNPEGVSFEKGLNIATQERLSEAPQTVEAWVKIPSTVPNNERVGVILGNYFENYYDDISRFNFEINQNSNPRIYWKSGVGNALDYSASDVKIKRDEWTHIAITLDEFANKAVTYINGAKAHEGTFNVPLPNNRPARELKIGSDYRVDTNNNPTMKFKGELADVRVWSTVRTASEIKSSYNTDLNGDEAGLMGNWKLDALVEENYLDSSSQKNHAKRYNEETTNWLEGEFPKGDYSIAIIPDTQYLVRYHEKEYMKHMQWIKDNAEELKIKLAIQVGDLVDQPNNDQEWKVSQKGMELLDGVVPYVFSPGNHDMTLGKTSLTRDTTKYNQYYPYSKYSQAETFGGAFKEGKMDNTYHKFEIEGMKYLVLAMEFAPNDNVLEWANKIIADNQDYKVIISTHSYMYHTGEQITTKHMDYPSKYIDDGNNGDDMWNELVRKHKNIILVTSGHIGYPDIVVREDAGDYGNKVQQVLADAQFMQGDLGMIMLMTFNKDSNKVDVNWYSVTKNKFYRASNQFSMDLNLGTYDPTLVSSIKITGENDRTTITTNGGSLQFSATVSPEEANNKDINWAVTELDGNKTEKATISSDGILIAKRNGLVKVIGTAADGSKVSGHKVISISGQETYDLFDQKTFNITVKHSGLNMDVNGSSTNDGAKIIQWNKSVEYNQQWTFIQTDSGYYKIVSKHSSKVLAVEKASVENNNAPIIQTTYTADENYNDEWSILETDNGYYQLINRASGKAIGINNGSKSGSEAFTQSDQSSEDYQKLLFSLDQRVEHNKTGNGLYQLQYSPGWSAYDNHYSNLKNASVTLRFTGTQVKLYGVKSNDQGIIAISIDDGPETFIDAYAPERKEGQFLYQSPLLTNKEHKVNIRITGTKNEAAKNTYFTLNYMDIISKVDQLADSIAITTTEAEITKKGETLQLEAIVLPEDAINKDVIWNVYETDGGVTDKATISVEGLLTAVKNGEVKVVATAAGGIDVAAEKFVTISGQEQVTEDVKVTEVVISSENDVKEITTKGGTLQLEAAVTPENATDKAVVWSVSNTSLAAISTDGLLTAKANGTVTVTATAADGSEVFGEIDIAISGQDEVTEDVKVTEVVISSVNDVKEITTRGGILQLNAKITPDNATNKKVVWTVSDTNRAAISTDGLLTAKANGTVTVTATAADGSKVFGILDIAISGQDEVTEDVKVTEVVISSVNDVKEITTKGGTLELTAKVMPEEATNKAVVWTVSDTSLATITTDGFLTAKANGTVTVTATAADGSKVFGELTIVISGQSTSSGGGGYYPPYNPEVKPTPIEEDTDDKDGENETPTKPTDPELPMPEFSDLAGHWAQEAIMQAVQRGIITGYADETVKPNAVVTREEFVVMLMRTLQVEKQVTTKATQFTDAKEISDWSKDAIAEAVQLGIVNGYRDGSFRPKAEISRAEMAKLIVQALQLSDVTVDHVATPFADDKEIADWAKPYVAIAAQYELIKGKGQNQFVPNAAATRAEAIVMLLRM</sequence>
<proteinExistence type="predicted"/>
<dbReference type="Pfam" id="PF00149">
    <property type="entry name" value="Metallophos"/>
    <property type="match status" value="1"/>
</dbReference>
<dbReference type="InterPro" id="IPR035992">
    <property type="entry name" value="Ricin_B-like_lectins"/>
</dbReference>
<name>A0ABW4YFR2_9BACL</name>
<dbReference type="PANTHER" id="PTHR43143">
    <property type="entry name" value="METALLOPHOSPHOESTERASE, CALCINEURIN SUPERFAMILY"/>
    <property type="match status" value="1"/>
</dbReference>
<feature type="domain" description="SLH" evidence="3">
    <location>
        <begin position="1412"/>
        <end position="1475"/>
    </location>
</feature>
<dbReference type="SUPFAM" id="SSF49373">
    <property type="entry name" value="Invasin/intimin cell-adhesion fragments"/>
    <property type="match status" value="4"/>
</dbReference>
<dbReference type="InterPro" id="IPR008964">
    <property type="entry name" value="Invasin/intimin_cell_adhesion"/>
</dbReference>
<evidence type="ECO:0000256" key="1">
    <source>
        <dbReference type="SAM" id="MobiDB-lite"/>
    </source>
</evidence>
<evidence type="ECO:0000256" key="2">
    <source>
        <dbReference type="SAM" id="SignalP"/>
    </source>
</evidence>
<feature type="signal peptide" evidence="2">
    <location>
        <begin position="1"/>
        <end position="28"/>
    </location>
</feature>
<dbReference type="PROSITE" id="PS50231">
    <property type="entry name" value="RICIN_B_LECTIN"/>
    <property type="match status" value="1"/>
</dbReference>
<dbReference type="PROSITE" id="PS51272">
    <property type="entry name" value="SLH"/>
    <property type="match status" value="3"/>
</dbReference>
<feature type="domain" description="SLH" evidence="3">
    <location>
        <begin position="1476"/>
        <end position="1528"/>
    </location>
</feature>
<dbReference type="InterPro" id="IPR013320">
    <property type="entry name" value="ConA-like_dom_sf"/>
</dbReference>
<dbReference type="Pfam" id="PF14200">
    <property type="entry name" value="RicinB_lectin_2"/>
    <property type="match status" value="1"/>
</dbReference>
<evidence type="ECO:0000313" key="4">
    <source>
        <dbReference type="EMBL" id="MFD2114298.1"/>
    </source>
</evidence>
<dbReference type="InterPro" id="IPR000772">
    <property type="entry name" value="Ricin_B_lectin"/>
</dbReference>
<gene>
    <name evidence="4" type="ORF">ACFSJH_00835</name>
</gene>
<dbReference type="SUPFAM" id="SSF49899">
    <property type="entry name" value="Concanavalin A-like lectins/glucanases"/>
    <property type="match status" value="1"/>
</dbReference>
<dbReference type="InterPro" id="IPR029052">
    <property type="entry name" value="Metallo-depent_PP-like"/>
</dbReference>
<accession>A0ABW4YFR2</accession>
<evidence type="ECO:0000259" key="3">
    <source>
        <dbReference type="PROSITE" id="PS51272"/>
    </source>
</evidence>
<dbReference type="RefSeq" id="WP_377769271.1">
    <property type="nucleotide sequence ID" value="NZ_JBHUHO010000003.1"/>
</dbReference>
<dbReference type="InterPro" id="IPR004843">
    <property type="entry name" value="Calcineurin-like_PHP"/>
</dbReference>
<dbReference type="Pfam" id="PF13385">
    <property type="entry name" value="Laminin_G_3"/>
    <property type="match status" value="1"/>
</dbReference>
<dbReference type="SMART" id="SM00458">
    <property type="entry name" value="RICIN"/>
    <property type="match status" value="1"/>
</dbReference>
<dbReference type="InterPro" id="IPR051918">
    <property type="entry name" value="STPP_CPPED1"/>
</dbReference>